<dbReference type="AlphaFoldDB" id="A0A1G6XK06"/>
<evidence type="ECO:0000313" key="7">
    <source>
        <dbReference type="Proteomes" id="UP000198995"/>
    </source>
</evidence>
<dbReference type="HAMAP" id="MF_01930">
    <property type="entry name" value="PurN"/>
    <property type="match status" value="1"/>
</dbReference>
<gene>
    <name evidence="4" type="primary">purN</name>
    <name evidence="6" type="ORF">SAMN04489866_10711</name>
</gene>
<dbReference type="InterPro" id="IPR036477">
    <property type="entry name" value="Formyl_transf_N_sf"/>
</dbReference>
<evidence type="ECO:0000259" key="5">
    <source>
        <dbReference type="Pfam" id="PF00551"/>
    </source>
</evidence>
<dbReference type="InterPro" id="IPR004607">
    <property type="entry name" value="GART"/>
</dbReference>
<dbReference type="EC" id="2.1.2.2" evidence="4"/>
<name>A0A1G6XK06_PEPNI</name>
<dbReference type="RefSeq" id="WP_091791911.1">
    <property type="nucleotide sequence ID" value="NZ_FNAF01000007.1"/>
</dbReference>
<dbReference type="Gene3D" id="3.40.50.170">
    <property type="entry name" value="Formyl transferase, N-terminal domain"/>
    <property type="match status" value="1"/>
</dbReference>
<dbReference type="GO" id="GO:0005737">
    <property type="term" value="C:cytoplasm"/>
    <property type="evidence" value="ECO:0007669"/>
    <property type="project" value="TreeGrafter"/>
</dbReference>
<comment type="function">
    <text evidence="4">Catalyzes the transfer of a formyl group from 10-formyltetrahydrofolate to 5-phospho-ribosyl-glycinamide (GAR), producing 5-phospho-ribosyl-N-formylglycinamide (FGAR) and tetrahydrofolate.</text>
</comment>
<evidence type="ECO:0000256" key="3">
    <source>
        <dbReference type="ARBA" id="ARBA00022755"/>
    </source>
</evidence>
<comment type="pathway">
    <text evidence="1 4">Purine metabolism; IMP biosynthesis via de novo pathway; N(2)-formyl-N(1)-(5-phospho-D-ribosyl)glycinamide from N(1)-(5-phospho-D-ribosyl)glycinamide (10-formyl THF route): step 1/1.</text>
</comment>
<comment type="catalytic activity">
    <reaction evidence="4">
        <text>N(1)-(5-phospho-beta-D-ribosyl)glycinamide + (6R)-10-formyltetrahydrofolate = N(2)-formyl-N(1)-(5-phospho-beta-D-ribosyl)glycinamide + (6S)-5,6,7,8-tetrahydrofolate + H(+)</text>
        <dbReference type="Rhea" id="RHEA:15053"/>
        <dbReference type="ChEBI" id="CHEBI:15378"/>
        <dbReference type="ChEBI" id="CHEBI:57453"/>
        <dbReference type="ChEBI" id="CHEBI:143788"/>
        <dbReference type="ChEBI" id="CHEBI:147286"/>
        <dbReference type="ChEBI" id="CHEBI:195366"/>
        <dbReference type="EC" id="2.1.2.2"/>
    </reaction>
</comment>
<dbReference type="SUPFAM" id="SSF53328">
    <property type="entry name" value="Formyltransferase"/>
    <property type="match status" value="1"/>
</dbReference>
<feature type="domain" description="Formyl transferase N-terminal" evidence="5">
    <location>
        <begin position="5"/>
        <end position="184"/>
    </location>
</feature>
<evidence type="ECO:0000256" key="4">
    <source>
        <dbReference type="HAMAP-Rule" id="MF_01930"/>
    </source>
</evidence>
<feature type="site" description="Raises pKa of active site His" evidence="4">
    <location>
        <position position="147"/>
    </location>
</feature>
<feature type="active site" description="Proton donor" evidence="4">
    <location>
        <position position="111"/>
    </location>
</feature>
<dbReference type="Proteomes" id="UP000198995">
    <property type="component" value="Unassembled WGS sequence"/>
</dbReference>
<comment type="caution">
    <text evidence="4">Lacks conserved residue(s) required for the propagation of feature annotation.</text>
</comment>
<sequence length="203" mass="21260">MKRLNLVVLASGRGSNFKAIQANIDAGRLSAEIKLVLSDHLNAPVLTLANQAQVPALALAPADYADRAGFDAALLAEICKVDCDLIVLAGYMRVLGEAFIEAAPAPIINIHPSLLPSFPGLHAQGQAVAYGVKVSGCTVHLVNHILDGGAIIAQRAVPVLPGDDEDALAARILPVEHELYSDVIQKIAEGKIRLTGQTVTILG</sequence>
<dbReference type="EMBL" id="FNAF01000007">
    <property type="protein sequence ID" value="SDD78538.1"/>
    <property type="molecule type" value="Genomic_DNA"/>
</dbReference>
<dbReference type="OrthoDB" id="9806170at2"/>
<dbReference type="Pfam" id="PF00551">
    <property type="entry name" value="Formyl_trans_N"/>
    <property type="match status" value="1"/>
</dbReference>
<dbReference type="PANTHER" id="PTHR43369:SF2">
    <property type="entry name" value="PHOSPHORIBOSYLGLYCINAMIDE FORMYLTRANSFERASE"/>
    <property type="match status" value="1"/>
</dbReference>
<keyword evidence="7" id="KW-1185">Reference proteome</keyword>
<dbReference type="CDD" id="cd08645">
    <property type="entry name" value="FMT_core_GART"/>
    <property type="match status" value="1"/>
</dbReference>
<feature type="binding site" evidence="4">
    <location>
        <position position="109"/>
    </location>
    <ligand>
        <name>(6R)-10-formyltetrahydrofolate</name>
        <dbReference type="ChEBI" id="CHEBI:195366"/>
    </ligand>
</feature>
<evidence type="ECO:0000256" key="2">
    <source>
        <dbReference type="ARBA" id="ARBA00022679"/>
    </source>
</evidence>
<feature type="binding site" evidence="4">
    <location>
        <begin position="14"/>
        <end position="16"/>
    </location>
    <ligand>
        <name>N(1)-(5-phospho-beta-D-ribosyl)glycinamide</name>
        <dbReference type="ChEBI" id="CHEBI:143788"/>
    </ligand>
</feature>
<organism evidence="6 7">
    <name type="scientific">Peptococcus niger</name>
    <dbReference type="NCBI Taxonomy" id="2741"/>
    <lineage>
        <taxon>Bacteria</taxon>
        <taxon>Bacillati</taxon>
        <taxon>Bacillota</taxon>
        <taxon>Clostridia</taxon>
        <taxon>Eubacteriales</taxon>
        <taxon>Peptococcaceae</taxon>
        <taxon>Peptococcus</taxon>
    </lineage>
</organism>
<proteinExistence type="inferred from homology"/>
<dbReference type="InterPro" id="IPR002376">
    <property type="entry name" value="Formyl_transf_N"/>
</dbReference>
<dbReference type="NCBIfam" id="TIGR00639">
    <property type="entry name" value="PurN"/>
    <property type="match status" value="1"/>
</dbReference>
<keyword evidence="3 4" id="KW-0658">Purine biosynthesis</keyword>
<protein>
    <recommendedName>
        <fullName evidence="4">Phosphoribosylglycinamide formyltransferase</fullName>
        <ecNumber evidence="4">2.1.2.2</ecNumber>
    </recommendedName>
    <alternativeName>
        <fullName evidence="4">5'-phosphoribosylglycinamide transformylase</fullName>
    </alternativeName>
    <alternativeName>
        <fullName evidence="4">GAR transformylase</fullName>
        <shortName evidence="4">GART</shortName>
    </alternativeName>
</protein>
<dbReference type="GO" id="GO:0006189">
    <property type="term" value="P:'de novo' IMP biosynthetic process"/>
    <property type="evidence" value="ECO:0007669"/>
    <property type="project" value="UniProtKB-UniRule"/>
</dbReference>
<dbReference type="UniPathway" id="UPA00074">
    <property type="reaction ID" value="UER00126"/>
</dbReference>
<evidence type="ECO:0000256" key="1">
    <source>
        <dbReference type="ARBA" id="ARBA00005054"/>
    </source>
</evidence>
<comment type="similarity">
    <text evidence="4">Belongs to the GART family.</text>
</comment>
<keyword evidence="2 4" id="KW-0808">Transferase</keyword>
<accession>A0A1G6XK06</accession>
<feature type="binding site" evidence="4">
    <location>
        <position position="67"/>
    </location>
    <ligand>
        <name>(6R)-10-formyltetrahydrofolate</name>
        <dbReference type="ChEBI" id="CHEBI:195366"/>
    </ligand>
</feature>
<dbReference type="GO" id="GO:0004644">
    <property type="term" value="F:phosphoribosylglycinamide formyltransferase activity"/>
    <property type="evidence" value="ECO:0007669"/>
    <property type="project" value="UniProtKB-UniRule"/>
</dbReference>
<reference evidence="6 7" key="1">
    <citation type="submission" date="2016-10" db="EMBL/GenBank/DDBJ databases">
        <authorList>
            <person name="de Groot N.N."/>
        </authorList>
    </citation>
    <scope>NUCLEOTIDE SEQUENCE [LARGE SCALE GENOMIC DNA]</scope>
    <source>
        <strain evidence="6 7">DSM 20475</strain>
    </source>
</reference>
<dbReference type="STRING" id="2741.SAMN04489866_10711"/>
<evidence type="ECO:0000313" key="6">
    <source>
        <dbReference type="EMBL" id="SDD78538.1"/>
    </source>
</evidence>
<dbReference type="PANTHER" id="PTHR43369">
    <property type="entry name" value="PHOSPHORIBOSYLGLYCINAMIDE FORMYLTRANSFERASE"/>
    <property type="match status" value="1"/>
</dbReference>